<feature type="region of interest" description="Disordered" evidence="1">
    <location>
        <begin position="1"/>
        <end position="50"/>
    </location>
</feature>
<accession>A0A8H6X9Q8</accession>
<dbReference type="AlphaFoldDB" id="A0A8H6X9Q8"/>
<evidence type="ECO:0000256" key="1">
    <source>
        <dbReference type="SAM" id="MobiDB-lite"/>
    </source>
</evidence>
<dbReference type="EMBL" id="JACAZI010000022">
    <property type="protein sequence ID" value="KAF7336794.1"/>
    <property type="molecule type" value="Genomic_DNA"/>
</dbReference>
<gene>
    <name evidence="2" type="ORF">MVEN_02114800</name>
</gene>
<proteinExistence type="predicted"/>
<organism evidence="2 3">
    <name type="scientific">Mycena venus</name>
    <dbReference type="NCBI Taxonomy" id="2733690"/>
    <lineage>
        <taxon>Eukaryota</taxon>
        <taxon>Fungi</taxon>
        <taxon>Dikarya</taxon>
        <taxon>Basidiomycota</taxon>
        <taxon>Agaricomycotina</taxon>
        <taxon>Agaricomycetes</taxon>
        <taxon>Agaricomycetidae</taxon>
        <taxon>Agaricales</taxon>
        <taxon>Marasmiineae</taxon>
        <taxon>Mycenaceae</taxon>
        <taxon>Mycena</taxon>
    </lineage>
</organism>
<sequence length="70" mass="7775">MSRVERAFNPRRRKEDASTPPRQIHRLSTDRFRHDENAGAGTEQTELPPLSKPLLAVAGLVIDNHSAGSD</sequence>
<evidence type="ECO:0000313" key="2">
    <source>
        <dbReference type="EMBL" id="KAF7336794.1"/>
    </source>
</evidence>
<reference evidence="2" key="1">
    <citation type="submission" date="2020-05" db="EMBL/GenBank/DDBJ databases">
        <title>Mycena genomes resolve the evolution of fungal bioluminescence.</title>
        <authorList>
            <person name="Tsai I.J."/>
        </authorList>
    </citation>
    <scope>NUCLEOTIDE SEQUENCE</scope>
    <source>
        <strain evidence="2">CCC161011</strain>
    </source>
</reference>
<dbReference type="Proteomes" id="UP000620124">
    <property type="component" value="Unassembled WGS sequence"/>
</dbReference>
<keyword evidence="3" id="KW-1185">Reference proteome</keyword>
<feature type="compositionally biased region" description="Basic and acidic residues" evidence="1">
    <location>
        <begin position="27"/>
        <end position="37"/>
    </location>
</feature>
<feature type="compositionally biased region" description="Basic and acidic residues" evidence="1">
    <location>
        <begin position="1"/>
        <end position="17"/>
    </location>
</feature>
<name>A0A8H6X9Q8_9AGAR</name>
<comment type="caution">
    <text evidence="2">The sequence shown here is derived from an EMBL/GenBank/DDBJ whole genome shotgun (WGS) entry which is preliminary data.</text>
</comment>
<evidence type="ECO:0000313" key="3">
    <source>
        <dbReference type="Proteomes" id="UP000620124"/>
    </source>
</evidence>
<protein>
    <submittedName>
        <fullName evidence="2">Uncharacterized protein</fullName>
    </submittedName>
</protein>